<dbReference type="Proteomes" id="UP000033423">
    <property type="component" value="Unassembled WGS sequence"/>
</dbReference>
<gene>
    <name evidence="1" type="ORF">MBAV_005993</name>
</gene>
<organism evidence="1 2">
    <name type="scientific">Candidatus Magnetobacterium bavaricum</name>
    <dbReference type="NCBI Taxonomy" id="29290"/>
    <lineage>
        <taxon>Bacteria</taxon>
        <taxon>Pseudomonadati</taxon>
        <taxon>Nitrospirota</taxon>
        <taxon>Thermodesulfovibrionia</taxon>
        <taxon>Thermodesulfovibrionales</taxon>
        <taxon>Candidatus Magnetobacteriaceae</taxon>
        <taxon>Candidatus Magnetobacterium</taxon>
    </lineage>
</organism>
<proteinExistence type="predicted"/>
<reference evidence="1 2" key="1">
    <citation type="submission" date="2015-02" db="EMBL/GenBank/DDBJ databases">
        <title>Single-cell genomics of uncultivated deep-branching MTB reveals a conserved set of magnetosome genes.</title>
        <authorList>
            <person name="Kolinko S."/>
            <person name="Richter M."/>
            <person name="Glockner F.O."/>
            <person name="Brachmann A."/>
            <person name="Schuler D."/>
        </authorList>
    </citation>
    <scope>NUCLEOTIDE SEQUENCE [LARGE SCALE GENOMIC DNA]</scope>
    <source>
        <strain evidence="1">TM-1</strain>
    </source>
</reference>
<dbReference type="AlphaFoldDB" id="A0A0F3GIP2"/>
<evidence type="ECO:0000313" key="2">
    <source>
        <dbReference type="Proteomes" id="UP000033423"/>
    </source>
</evidence>
<keyword evidence="2" id="KW-1185">Reference proteome</keyword>
<evidence type="ECO:0000313" key="1">
    <source>
        <dbReference type="EMBL" id="KJU81814.1"/>
    </source>
</evidence>
<dbReference type="EMBL" id="LACI01002545">
    <property type="protein sequence ID" value="KJU81814.1"/>
    <property type="molecule type" value="Genomic_DNA"/>
</dbReference>
<protein>
    <submittedName>
        <fullName evidence="1">Uncharacterized protein</fullName>
    </submittedName>
</protein>
<sequence length="74" mass="8638">MITIDIVVSLLFHDSIKAAVIVWGGTLVIFHPTIKHIREIVQEDSKMEIFTTIMKHLPPDEAMEYFKKLYHDDK</sequence>
<accession>A0A0F3GIP2</accession>
<comment type="caution">
    <text evidence="1">The sequence shown here is derived from an EMBL/GenBank/DDBJ whole genome shotgun (WGS) entry which is preliminary data.</text>
</comment>
<name>A0A0F3GIP2_9BACT</name>